<feature type="region of interest" description="Disordered" evidence="1">
    <location>
        <begin position="59"/>
        <end position="82"/>
    </location>
</feature>
<protein>
    <submittedName>
        <fullName evidence="2">Uncharacterized protein</fullName>
    </submittedName>
</protein>
<organism evidence="2 3">
    <name type="scientific">Anaeramoeba ignava</name>
    <name type="common">Anaerobic marine amoeba</name>
    <dbReference type="NCBI Taxonomy" id="1746090"/>
    <lineage>
        <taxon>Eukaryota</taxon>
        <taxon>Metamonada</taxon>
        <taxon>Anaeramoebidae</taxon>
        <taxon>Anaeramoeba</taxon>
    </lineage>
</organism>
<gene>
    <name evidence="2" type="ORF">M0811_09225</name>
</gene>
<evidence type="ECO:0000256" key="1">
    <source>
        <dbReference type="SAM" id="MobiDB-lite"/>
    </source>
</evidence>
<reference evidence="2" key="1">
    <citation type="submission" date="2022-10" db="EMBL/GenBank/DDBJ databases">
        <title>Novel sulphate-reducing endosymbionts in the free-living metamonad Anaeramoeba.</title>
        <authorList>
            <person name="Jerlstrom-Hultqvist J."/>
            <person name="Cepicka I."/>
            <person name="Gallot-Lavallee L."/>
            <person name="Salas-Leiva D."/>
            <person name="Curtis B.A."/>
            <person name="Zahonova K."/>
            <person name="Pipaliya S."/>
            <person name="Dacks J."/>
            <person name="Roger A.J."/>
        </authorList>
    </citation>
    <scope>NUCLEOTIDE SEQUENCE</scope>
    <source>
        <strain evidence="2">BMAN</strain>
    </source>
</reference>
<dbReference type="AlphaFoldDB" id="A0A9Q0LGQ2"/>
<dbReference type="EMBL" id="JAPDFW010000078">
    <property type="protein sequence ID" value="KAJ5073011.1"/>
    <property type="molecule type" value="Genomic_DNA"/>
</dbReference>
<evidence type="ECO:0000313" key="3">
    <source>
        <dbReference type="Proteomes" id="UP001149090"/>
    </source>
</evidence>
<name>A0A9Q0LGQ2_ANAIG</name>
<proteinExistence type="predicted"/>
<dbReference type="Proteomes" id="UP001149090">
    <property type="component" value="Unassembled WGS sequence"/>
</dbReference>
<comment type="caution">
    <text evidence="2">The sequence shown here is derived from an EMBL/GenBank/DDBJ whole genome shotgun (WGS) entry which is preliminary data.</text>
</comment>
<keyword evidence="3" id="KW-1185">Reference proteome</keyword>
<evidence type="ECO:0000313" key="2">
    <source>
        <dbReference type="EMBL" id="KAJ5073011.1"/>
    </source>
</evidence>
<accession>A0A9Q0LGQ2</accession>
<sequence>MSEQKSPHKKEPHTDIHFTFPLLKEPLLKRMSKEQIRSLSLYQLLSFYAAPDRHLEIKTQTNESEEAKKKQLPEPLAQTSENTPNFHKMISELKTQFPAQSLDDFVSISTSKKAKPSTKELFAESVNKFNKSREYFLQEWAKPYSRFIPRLQEIQSNLKN</sequence>